<keyword evidence="4 8" id="KW-0831">Ubiquinone biosynthesis</keyword>
<dbReference type="PANTHER" id="PTHR21427">
    <property type="entry name" value="UBIQUINONE BIOSYNTHESIS PROTEIN COQ9, MITOCHONDRIAL"/>
    <property type="match status" value="1"/>
</dbReference>
<dbReference type="GO" id="GO:0008289">
    <property type="term" value="F:lipid binding"/>
    <property type="evidence" value="ECO:0007669"/>
    <property type="project" value="UniProtKB-UniRule"/>
</dbReference>
<dbReference type="AlphaFoldDB" id="A0A3N4K8E2"/>
<comment type="similarity">
    <text evidence="3 8">Belongs to the COQ9 family.</text>
</comment>
<dbReference type="PANTHER" id="PTHR21427:SF19">
    <property type="entry name" value="UBIQUINONE BIOSYNTHESIS PROTEIN COQ9, MITOCHONDRIAL"/>
    <property type="match status" value="1"/>
</dbReference>
<dbReference type="NCBIfam" id="TIGR02396">
    <property type="entry name" value="diverge_rpsU"/>
    <property type="match status" value="1"/>
</dbReference>
<evidence type="ECO:0000313" key="12">
    <source>
        <dbReference type="Proteomes" id="UP000277580"/>
    </source>
</evidence>
<accession>A0A3N4K8E2</accession>
<comment type="subcellular location">
    <subcellularLocation>
        <location evidence="1 8">Mitochondrion</location>
    </subcellularLocation>
</comment>
<evidence type="ECO:0000259" key="9">
    <source>
        <dbReference type="Pfam" id="PF08511"/>
    </source>
</evidence>
<keyword evidence="11" id="KW-0830">Ubiquinone</keyword>
<keyword evidence="5" id="KW-0809">Transit peptide</keyword>
<dbReference type="GO" id="GO:0005743">
    <property type="term" value="C:mitochondrial inner membrane"/>
    <property type="evidence" value="ECO:0007669"/>
    <property type="project" value="TreeGrafter"/>
</dbReference>
<reference evidence="11 12" key="1">
    <citation type="journal article" date="2018" name="Nat. Ecol. Evol.">
        <title>Pezizomycetes genomes reveal the molecular basis of ectomycorrhizal truffle lifestyle.</title>
        <authorList>
            <person name="Murat C."/>
            <person name="Payen T."/>
            <person name="Noel B."/>
            <person name="Kuo A."/>
            <person name="Morin E."/>
            <person name="Chen J."/>
            <person name="Kohler A."/>
            <person name="Krizsan K."/>
            <person name="Balestrini R."/>
            <person name="Da Silva C."/>
            <person name="Montanini B."/>
            <person name="Hainaut M."/>
            <person name="Levati E."/>
            <person name="Barry K.W."/>
            <person name="Belfiori B."/>
            <person name="Cichocki N."/>
            <person name="Clum A."/>
            <person name="Dockter R.B."/>
            <person name="Fauchery L."/>
            <person name="Guy J."/>
            <person name="Iotti M."/>
            <person name="Le Tacon F."/>
            <person name="Lindquist E.A."/>
            <person name="Lipzen A."/>
            <person name="Malagnac F."/>
            <person name="Mello A."/>
            <person name="Molinier V."/>
            <person name="Miyauchi S."/>
            <person name="Poulain J."/>
            <person name="Riccioni C."/>
            <person name="Rubini A."/>
            <person name="Sitrit Y."/>
            <person name="Splivallo R."/>
            <person name="Traeger S."/>
            <person name="Wang M."/>
            <person name="Zifcakova L."/>
            <person name="Wipf D."/>
            <person name="Zambonelli A."/>
            <person name="Paolocci F."/>
            <person name="Nowrousian M."/>
            <person name="Ottonello S."/>
            <person name="Baldrian P."/>
            <person name="Spatafora J.W."/>
            <person name="Henrissat B."/>
            <person name="Nagy L.G."/>
            <person name="Aury J.M."/>
            <person name="Wincker P."/>
            <person name="Grigoriev I.V."/>
            <person name="Bonfante P."/>
            <person name="Martin F.M."/>
        </authorList>
    </citation>
    <scope>NUCLEOTIDE SEQUENCE [LARGE SCALE GENOMIC DNA]</scope>
    <source>
        <strain evidence="11 12">CCBAS932</strain>
    </source>
</reference>
<comment type="pathway">
    <text evidence="2 8">Cofactor biosynthesis; ubiquinone biosynthesis.</text>
</comment>
<evidence type="ECO:0000256" key="6">
    <source>
        <dbReference type="ARBA" id="ARBA00023121"/>
    </source>
</evidence>
<dbReference type="EMBL" id="ML119219">
    <property type="protein sequence ID" value="RPB06790.1"/>
    <property type="molecule type" value="Genomic_DNA"/>
</dbReference>
<evidence type="ECO:0000256" key="8">
    <source>
        <dbReference type="RuleBase" id="RU366063"/>
    </source>
</evidence>
<dbReference type="OrthoDB" id="619536at2759"/>
<feature type="domain" description="Ubiquinone biosynthesis protein COQ9 HTH" evidence="10">
    <location>
        <begin position="24"/>
        <end position="48"/>
    </location>
</feature>
<keyword evidence="12" id="KW-1185">Reference proteome</keyword>
<comment type="function">
    <text evidence="8">Membrane-associated protein that warps the membrane surface to access and bind aromatic isoprenes with high specificity, including ubiquinone (CoQ) isoprene intermediates and presents them directly to Coq7, therefore facilitating the Coq7-mediated hydroxylase step. Participates in the biosynthesis of coenzyme Q, also named ubiquinone, an essential lipid-soluble electron transporter for aerobic cellular respiration.</text>
</comment>
<dbReference type="Pfam" id="PF08511">
    <property type="entry name" value="COQ9"/>
    <property type="match status" value="1"/>
</dbReference>
<evidence type="ECO:0000256" key="1">
    <source>
        <dbReference type="ARBA" id="ARBA00004173"/>
    </source>
</evidence>
<dbReference type="FunCoup" id="A0A3N4K8E2">
    <property type="interactions" value="243"/>
</dbReference>
<protein>
    <recommendedName>
        <fullName evidence="8">Ubiquinone biosynthesis protein</fullName>
    </recommendedName>
</protein>
<evidence type="ECO:0000256" key="3">
    <source>
        <dbReference type="ARBA" id="ARBA00010766"/>
    </source>
</evidence>
<name>A0A3N4K8E2_9PEZI</name>
<gene>
    <name evidence="11" type="ORF">P167DRAFT_555974</name>
</gene>
<dbReference type="Proteomes" id="UP000277580">
    <property type="component" value="Unassembled WGS sequence"/>
</dbReference>
<organism evidence="11 12">
    <name type="scientific">Morchella conica CCBAS932</name>
    <dbReference type="NCBI Taxonomy" id="1392247"/>
    <lineage>
        <taxon>Eukaryota</taxon>
        <taxon>Fungi</taxon>
        <taxon>Dikarya</taxon>
        <taxon>Ascomycota</taxon>
        <taxon>Pezizomycotina</taxon>
        <taxon>Pezizomycetes</taxon>
        <taxon>Pezizales</taxon>
        <taxon>Morchellaceae</taxon>
        <taxon>Morchella</taxon>
    </lineage>
</organism>
<dbReference type="Gene3D" id="1.10.357.10">
    <property type="entry name" value="Tetracycline Repressor, domain 2"/>
    <property type="match status" value="1"/>
</dbReference>
<dbReference type="InterPro" id="IPR012762">
    <property type="entry name" value="Ubiq_biosynth_COQ9"/>
</dbReference>
<dbReference type="Pfam" id="PF21392">
    <property type="entry name" value="COQ9_N"/>
    <property type="match status" value="1"/>
</dbReference>
<evidence type="ECO:0000313" key="11">
    <source>
        <dbReference type="EMBL" id="RPB06790.1"/>
    </source>
</evidence>
<evidence type="ECO:0000256" key="7">
    <source>
        <dbReference type="ARBA" id="ARBA00023128"/>
    </source>
</evidence>
<evidence type="ECO:0000256" key="2">
    <source>
        <dbReference type="ARBA" id="ARBA00004749"/>
    </source>
</evidence>
<dbReference type="InterPro" id="IPR013718">
    <property type="entry name" value="COQ9_C"/>
</dbReference>
<dbReference type="STRING" id="1392247.A0A3N4K8E2"/>
<evidence type="ECO:0000256" key="5">
    <source>
        <dbReference type="ARBA" id="ARBA00022946"/>
    </source>
</evidence>
<dbReference type="InParanoid" id="A0A3N4K8E2"/>
<evidence type="ECO:0000259" key="10">
    <source>
        <dbReference type="Pfam" id="PF21392"/>
    </source>
</evidence>
<feature type="domain" description="COQ9 C-terminal" evidence="9">
    <location>
        <begin position="133"/>
        <end position="204"/>
    </location>
</feature>
<dbReference type="FunFam" id="1.10.357.10:FF:000004">
    <property type="entry name" value="Ubiquinone biosynthesis protein COQ9, mitochondrial"/>
    <property type="match status" value="1"/>
</dbReference>
<evidence type="ECO:0000256" key="4">
    <source>
        <dbReference type="ARBA" id="ARBA00022688"/>
    </source>
</evidence>
<dbReference type="UniPathway" id="UPA00232"/>
<dbReference type="InterPro" id="IPR048674">
    <property type="entry name" value="COQ9_HTH"/>
</dbReference>
<dbReference type="GO" id="GO:0006744">
    <property type="term" value="P:ubiquinone biosynthetic process"/>
    <property type="evidence" value="ECO:0007669"/>
    <property type="project" value="UniProtKB-UniRule"/>
</dbReference>
<proteinExistence type="inferred from homology"/>
<keyword evidence="6 8" id="KW-0446">Lipid-binding</keyword>
<sequence length="233" mass="26165">MISTLRYHSYQHPSPAPPFTPTESSILSAALRHVPSHGFSTTTLSLGARDVGYLDISTNLFPRGVFDLVNYHLVTERLRLSQKVDFSKFEDGTKRLSTPAKIRVLCAERLRANSPLINRWQEALGLMSLAGNIPASVSELAKLSDEMWFLAGDDSHDMNWYTKRATLSGVYASTELFMTQDTSPDFEETWKFLDRRLDDVKSLGSSVSNISSYLDFTAHAFSNVLRSKSVPFF</sequence>
<keyword evidence="7 8" id="KW-0496">Mitochondrion</keyword>